<gene>
    <name evidence="6" type="ORF">EMPS_08534</name>
</gene>
<evidence type="ECO:0000256" key="4">
    <source>
        <dbReference type="SAM" id="MobiDB-lite"/>
    </source>
</evidence>
<dbReference type="GO" id="GO:0006897">
    <property type="term" value="P:endocytosis"/>
    <property type="evidence" value="ECO:0007669"/>
    <property type="project" value="InterPro"/>
</dbReference>
<name>A0A9P3HGJ5_9FUNG</name>
<dbReference type="EMBL" id="BQFW01000012">
    <property type="protein sequence ID" value="GJJ76175.1"/>
    <property type="molecule type" value="Genomic_DNA"/>
</dbReference>
<dbReference type="AlphaFoldDB" id="A0A9P3HGJ5"/>
<dbReference type="FunFam" id="1.20.1270.60:FF:000014">
    <property type="entry name" value="Protein hob3, variant"/>
    <property type="match status" value="1"/>
</dbReference>
<organism evidence="6 7">
    <name type="scientific">Entomortierella parvispora</name>
    <dbReference type="NCBI Taxonomy" id="205924"/>
    <lineage>
        <taxon>Eukaryota</taxon>
        <taxon>Fungi</taxon>
        <taxon>Fungi incertae sedis</taxon>
        <taxon>Mucoromycota</taxon>
        <taxon>Mortierellomycotina</taxon>
        <taxon>Mortierellomycetes</taxon>
        <taxon>Mortierellales</taxon>
        <taxon>Mortierellaceae</taxon>
        <taxon>Entomortierella</taxon>
    </lineage>
</organism>
<keyword evidence="7" id="KW-1185">Reference proteome</keyword>
<dbReference type="Pfam" id="PF03114">
    <property type="entry name" value="BAR"/>
    <property type="match status" value="1"/>
</dbReference>
<feature type="compositionally biased region" description="Basic and acidic residues" evidence="4">
    <location>
        <begin position="26"/>
        <end position="50"/>
    </location>
</feature>
<keyword evidence="2" id="KW-0963">Cytoplasm</keyword>
<sequence length="259" mass="29589">MSWAGFKKNINRATTSVLSKTGNMDRTTDREFEEEEKRAKQLEGRTEKLHKEANGYAKALREMTGSQVRIANAMELFYDDNEPMGLSGTKYKEAVTKMDEQARVEVEAAYKTTVLEPIGRYCAYFPEINEAVKRRNKKLLDYDNARSKVRKLVERPSQDAQRLPQAEHEANIARDMYEAMNAQLTNELPKVIDSRVSYLDPSFEAVVKSQLSFAQDARNTLEGLRQYFPPEDPSGGYELEQRADGILQQMRELTICGLA</sequence>
<feature type="compositionally biased region" description="Polar residues" evidence="4">
    <location>
        <begin position="14"/>
        <end position="25"/>
    </location>
</feature>
<dbReference type="GO" id="GO:1990528">
    <property type="term" value="C:Rvs161p-Rvs167p complex"/>
    <property type="evidence" value="ECO:0007669"/>
    <property type="project" value="TreeGrafter"/>
</dbReference>
<feature type="region of interest" description="Disordered" evidence="4">
    <location>
        <begin position="14"/>
        <end position="50"/>
    </location>
</feature>
<dbReference type="OrthoDB" id="446293at2759"/>
<dbReference type="GO" id="GO:0043332">
    <property type="term" value="C:mating projection tip"/>
    <property type="evidence" value="ECO:0007669"/>
    <property type="project" value="TreeGrafter"/>
</dbReference>
<evidence type="ECO:0000256" key="2">
    <source>
        <dbReference type="ARBA" id="ARBA00022490"/>
    </source>
</evidence>
<evidence type="ECO:0000256" key="3">
    <source>
        <dbReference type="ARBA" id="ARBA00023212"/>
    </source>
</evidence>
<dbReference type="SUPFAM" id="SSF103657">
    <property type="entry name" value="BAR/IMD domain-like"/>
    <property type="match status" value="1"/>
</dbReference>
<reference evidence="6" key="2">
    <citation type="journal article" date="2022" name="Microbiol. Resour. Announc.">
        <title>Whole-Genome Sequence of Entomortierella parvispora E1425, a Mucoromycotan Fungus Associated with Burkholderiaceae-Related Endosymbiotic Bacteria.</title>
        <authorList>
            <person name="Herlambang A."/>
            <person name="Guo Y."/>
            <person name="Takashima Y."/>
            <person name="Narisawa K."/>
            <person name="Ohta H."/>
            <person name="Nishizawa T."/>
        </authorList>
    </citation>
    <scope>NUCLEOTIDE SEQUENCE</scope>
    <source>
        <strain evidence="6">E1425</strain>
    </source>
</reference>
<evidence type="ECO:0000313" key="6">
    <source>
        <dbReference type="EMBL" id="GJJ76175.1"/>
    </source>
</evidence>
<keyword evidence="3" id="KW-0206">Cytoskeleton</keyword>
<dbReference type="Gene3D" id="1.20.1270.60">
    <property type="entry name" value="Arfaptin homology (AH) domain/BAR domain"/>
    <property type="match status" value="1"/>
</dbReference>
<dbReference type="PROSITE" id="PS51021">
    <property type="entry name" value="BAR"/>
    <property type="match status" value="1"/>
</dbReference>
<dbReference type="InterPro" id="IPR004148">
    <property type="entry name" value="BAR_dom"/>
</dbReference>
<dbReference type="InterPro" id="IPR046982">
    <property type="entry name" value="BIN3/RVS161-like"/>
</dbReference>
<evidence type="ECO:0000313" key="7">
    <source>
        <dbReference type="Proteomes" id="UP000827284"/>
    </source>
</evidence>
<feature type="domain" description="BAR" evidence="5">
    <location>
        <begin position="17"/>
        <end position="237"/>
    </location>
</feature>
<dbReference type="SMART" id="SM00721">
    <property type="entry name" value="BAR"/>
    <property type="match status" value="1"/>
</dbReference>
<dbReference type="PANTHER" id="PTHR47174">
    <property type="entry name" value="BRIDGING INTEGRATOR 3"/>
    <property type="match status" value="1"/>
</dbReference>
<dbReference type="GO" id="GO:0097320">
    <property type="term" value="P:plasma membrane tubulation"/>
    <property type="evidence" value="ECO:0007669"/>
    <property type="project" value="TreeGrafter"/>
</dbReference>
<protein>
    <submittedName>
        <fullName evidence="6">Bridging integrator 3</fullName>
    </submittedName>
</protein>
<evidence type="ECO:0000259" key="5">
    <source>
        <dbReference type="PROSITE" id="PS51021"/>
    </source>
</evidence>
<comment type="subcellular location">
    <subcellularLocation>
        <location evidence="1">Cytoplasm</location>
        <location evidence="1">Cytoskeleton</location>
    </subcellularLocation>
</comment>
<accession>A0A9P3HGJ5</accession>
<comment type="caution">
    <text evidence="6">The sequence shown here is derived from an EMBL/GenBank/DDBJ whole genome shotgun (WGS) entry which is preliminary data.</text>
</comment>
<dbReference type="GO" id="GO:0031097">
    <property type="term" value="C:medial cortex"/>
    <property type="evidence" value="ECO:0007669"/>
    <property type="project" value="TreeGrafter"/>
</dbReference>
<dbReference type="PANTHER" id="PTHR47174:SF3">
    <property type="entry name" value="BRIDGING INTEGRATOR 3"/>
    <property type="match status" value="1"/>
</dbReference>
<dbReference type="GO" id="GO:0015629">
    <property type="term" value="C:actin cytoskeleton"/>
    <property type="evidence" value="ECO:0007669"/>
    <property type="project" value="TreeGrafter"/>
</dbReference>
<proteinExistence type="predicted"/>
<dbReference type="Proteomes" id="UP000827284">
    <property type="component" value="Unassembled WGS sequence"/>
</dbReference>
<dbReference type="GO" id="GO:0051666">
    <property type="term" value="P:actin cortical patch localization"/>
    <property type="evidence" value="ECO:0007669"/>
    <property type="project" value="InterPro"/>
</dbReference>
<reference evidence="6" key="1">
    <citation type="submission" date="2021-11" db="EMBL/GenBank/DDBJ databases">
        <authorList>
            <person name="Herlambang A."/>
            <person name="Guo Y."/>
            <person name="Takashima Y."/>
            <person name="Nishizawa T."/>
        </authorList>
    </citation>
    <scope>NUCLEOTIDE SEQUENCE</scope>
    <source>
        <strain evidence="6">E1425</strain>
    </source>
</reference>
<dbReference type="GO" id="GO:0008289">
    <property type="term" value="F:lipid binding"/>
    <property type="evidence" value="ECO:0007669"/>
    <property type="project" value="TreeGrafter"/>
</dbReference>
<dbReference type="PRINTS" id="PR01251">
    <property type="entry name" value="AMPHIPHYSIN"/>
</dbReference>
<evidence type="ECO:0000256" key="1">
    <source>
        <dbReference type="ARBA" id="ARBA00004245"/>
    </source>
</evidence>
<dbReference type="InterPro" id="IPR027267">
    <property type="entry name" value="AH/BAR_dom_sf"/>
</dbReference>